<evidence type="ECO:0000313" key="2">
    <source>
        <dbReference type="EMBL" id="KFO23424.1"/>
    </source>
</evidence>
<sequence length="105" mass="11562">MGRSTSLLPSPPPRSAVPTAVYPNKETQGIAKRGPRCHQAEQEDFSALELNALECTEEEVTHASAAIYATPGVETQAAIMFRDFYENYILKLTLAAMHLQQEKAL</sequence>
<evidence type="ECO:0000313" key="3">
    <source>
        <dbReference type="Proteomes" id="UP000028990"/>
    </source>
</evidence>
<organism evidence="2 3">
    <name type="scientific">Fukomys damarensis</name>
    <name type="common">Damaraland mole rat</name>
    <name type="synonym">Cryptomys damarensis</name>
    <dbReference type="NCBI Taxonomy" id="885580"/>
    <lineage>
        <taxon>Eukaryota</taxon>
        <taxon>Metazoa</taxon>
        <taxon>Chordata</taxon>
        <taxon>Craniata</taxon>
        <taxon>Vertebrata</taxon>
        <taxon>Euteleostomi</taxon>
        <taxon>Mammalia</taxon>
        <taxon>Eutheria</taxon>
        <taxon>Euarchontoglires</taxon>
        <taxon>Glires</taxon>
        <taxon>Rodentia</taxon>
        <taxon>Hystricomorpha</taxon>
        <taxon>Bathyergidae</taxon>
        <taxon>Fukomys</taxon>
    </lineage>
</organism>
<keyword evidence="3" id="KW-1185">Reference proteome</keyword>
<protein>
    <submittedName>
        <fullName evidence="2">Uncharacterized protein</fullName>
    </submittedName>
</protein>
<accession>A0A091CV13</accession>
<reference evidence="2 3" key="1">
    <citation type="submission" date="2013-11" db="EMBL/GenBank/DDBJ databases">
        <title>The Damaraland mole rat (Fukomys damarensis) genome and evolution of African mole rats.</title>
        <authorList>
            <person name="Gladyshev V.N."/>
            <person name="Fang X."/>
        </authorList>
    </citation>
    <scope>NUCLEOTIDE SEQUENCE [LARGE SCALE GENOMIC DNA]</scope>
    <source>
        <tissue evidence="2">Liver</tissue>
    </source>
</reference>
<evidence type="ECO:0000256" key="1">
    <source>
        <dbReference type="SAM" id="MobiDB-lite"/>
    </source>
</evidence>
<name>A0A091CV13_FUKDA</name>
<dbReference type="AlphaFoldDB" id="A0A091CV13"/>
<gene>
    <name evidence="2" type="ORF">H920_15184</name>
</gene>
<proteinExistence type="predicted"/>
<dbReference type="EMBL" id="KN123763">
    <property type="protein sequence ID" value="KFO23424.1"/>
    <property type="molecule type" value="Genomic_DNA"/>
</dbReference>
<dbReference type="Proteomes" id="UP000028990">
    <property type="component" value="Unassembled WGS sequence"/>
</dbReference>
<feature type="region of interest" description="Disordered" evidence="1">
    <location>
        <begin position="1"/>
        <end position="37"/>
    </location>
</feature>